<feature type="region of interest" description="Disordered" evidence="1">
    <location>
        <begin position="46"/>
        <end position="77"/>
    </location>
</feature>
<reference evidence="2 3" key="1">
    <citation type="journal article" date="2024" name="bioRxiv">
        <title>A reference genome for Trichogramma kaykai: A tiny desert-dwelling parasitoid wasp with competing sex-ratio distorters.</title>
        <authorList>
            <person name="Culotta J."/>
            <person name="Lindsey A.R."/>
        </authorList>
    </citation>
    <scope>NUCLEOTIDE SEQUENCE [LARGE SCALE GENOMIC DNA]</scope>
    <source>
        <strain evidence="2 3">KSX58</strain>
    </source>
</reference>
<comment type="caution">
    <text evidence="2">The sequence shown here is derived from an EMBL/GenBank/DDBJ whole genome shotgun (WGS) entry which is preliminary data.</text>
</comment>
<feature type="compositionally biased region" description="Polar residues" evidence="1">
    <location>
        <begin position="68"/>
        <end position="77"/>
    </location>
</feature>
<organism evidence="2 3">
    <name type="scientific">Trichogramma kaykai</name>
    <dbReference type="NCBI Taxonomy" id="54128"/>
    <lineage>
        <taxon>Eukaryota</taxon>
        <taxon>Metazoa</taxon>
        <taxon>Ecdysozoa</taxon>
        <taxon>Arthropoda</taxon>
        <taxon>Hexapoda</taxon>
        <taxon>Insecta</taxon>
        <taxon>Pterygota</taxon>
        <taxon>Neoptera</taxon>
        <taxon>Endopterygota</taxon>
        <taxon>Hymenoptera</taxon>
        <taxon>Apocrita</taxon>
        <taxon>Proctotrupomorpha</taxon>
        <taxon>Chalcidoidea</taxon>
        <taxon>Trichogrammatidae</taxon>
        <taxon>Trichogramma</taxon>
    </lineage>
</organism>
<gene>
    <name evidence="2" type="ORF">TKK_001292</name>
</gene>
<dbReference type="Proteomes" id="UP001627154">
    <property type="component" value="Unassembled WGS sequence"/>
</dbReference>
<evidence type="ECO:0000256" key="1">
    <source>
        <dbReference type="SAM" id="MobiDB-lite"/>
    </source>
</evidence>
<dbReference type="Pfam" id="PF05250">
    <property type="entry name" value="UPF0193"/>
    <property type="match status" value="1"/>
</dbReference>
<dbReference type="PANTHER" id="PTHR28348:SF1">
    <property type="entry name" value="UPF0193 PROTEIN EVG1"/>
    <property type="match status" value="1"/>
</dbReference>
<name>A0ABD2XLZ4_9HYME</name>
<keyword evidence="3" id="KW-1185">Reference proteome</keyword>
<evidence type="ECO:0000313" key="3">
    <source>
        <dbReference type="Proteomes" id="UP001627154"/>
    </source>
</evidence>
<sequence>MERPEQRVGIGVGAFHNPPRASYSDETQNLIKVLMEESKLSMMQRKSIQDVLNRGAPLPPPPKTTKPNNYANQAQVQYPSVWKRRSREIIASSGAYEREQYRRTSPLPNKDRQKRHLACMMAYGKDMPPTPRQQGYMPKPRKPLQLEPNEDPFKDVVRGIQERIEFLHDMECLGLGKKYRPIMHQEIAQKIRLIESMDKDRSRQVSQELEQFKIERPPPKPFPLGDLDE</sequence>
<dbReference type="AlphaFoldDB" id="A0ABD2XLZ4"/>
<dbReference type="EMBL" id="JBJJXI010000019">
    <property type="protein sequence ID" value="KAL3405859.1"/>
    <property type="molecule type" value="Genomic_DNA"/>
</dbReference>
<accession>A0ABD2XLZ4</accession>
<feature type="region of interest" description="Disordered" evidence="1">
    <location>
        <begin position="195"/>
        <end position="229"/>
    </location>
</feature>
<feature type="region of interest" description="Disordered" evidence="1">
    <location>
        <begin position="1"/>
        <end position="23"/>
    </location>
</feature>
<evidence type="ECO:0000313" key="2">
    <source>
        <dbReference type="EMBL" id="KAL3405859.1"/>
    </source>
</evidence>
<dbReference type="InterPro" id="IPR007914">
    <property type="entry name" value="UPF0193"/>
</dbReference>
<dbReference type="PANTHER" id="PTHR28348">
    <property type="entry name" value="UPF0193 PROTEIN EVG1"/>
    <property type="match status" value="1"/>
</dbReference>
<proteinExistence type="predicted"/>
<protein>
    <submittedName>
        <fullName evidence="2">Uncharacterized protein</fullName>
    </submittedName>
</protein>